<dbReference type="EMBL" id="CP074572">
    <property type="protein sequence ID" value="QVK23221.1"/>
    <property type="molecule type" value="Genomic_DNA"/>
</dbReference>
<dbReference type="InterPro" id="IPR029151">
    <property type="entry name" value="Sensor-like_sf"/>
</dbReference>
<evidence type="ECO:0000313" key="1">
    <source>
        <dbReference type="EMBL" id="QVK23221.1"/>
    </source>
</evidence>
<name>A0ABX8DF07_9GAMM</name>
<dbReference type="SUPFAM" id="SSF103190">
    <property type="entry name" value="Sensory domain-like"/>
    <property type="match status" value="1"/>
</dbReference>
<reference evidence="1 2" key="1">
    <citation type="journal article" date="2012" name="Int. J. Syst. Evol. Microbiol.">
        <title>Shewanella dokdonensis sp. nov., isolated from seawater.</title>
        <authorList>
            <person name="Sung H.R."/>
            <person name="Yoon J.H."/>
            <person name="Ghim S.Y."/>
        </authorList>
    </citation>
    <scope>NUCLEOTIDE SEQUENCE [LARGE SCALE GENOMIC DNA]</scope>
    <source>
        <strain evidence="1 2">DSM 23626</strain>
    </source>
</reference>
<dbReference type="Proteomes" id="UP000676428">
    <property type="component" value="Chromosome"/>
</dbReference>
<accession>A0ABX8DF07</accession>
<protein>
    <recommendedName>
        <fullName evidence="3">Methyl-accepting chemotaxis protein</fullName>
    </recommendedName>
</protein>
<keyword evidence="2" id="KW-1185">Reference proteome</keyword>
<evidence type="ECO:0008006" key="3">
    <source>
        <dbReference type="Google" id="ProtNLM"/>
    </source>
</evidence>
<dbReference type="RefSeq" id="WP_213681861.1">
    <property type="nucleotide sequence ID" value="NZ_CP074572.1"/>
</dbReference>
<dbReference type="Gene3D" id="3.30.450.20">
    <property type="entry name" value="PAS domain"/>
    <property type="match status" value="1"/>
</dbReference>
<sequence length="163" mass="18483">MNSARILMKLRLKSVFFFVVVLLLAFLSGVVAYNLQALGKNRALISEHSEVLNHASLLLYQELAELEDIMRLITSNALFIDSLRQEKPLNTATVADVFVRYGKVINNMLQLRWLDENGTERVRVNVQSGRPFIVAEEGLQPKGDRYYFIDGIQVAAPKLYISP</sequence>
<gene>
    <name evidence="1" type="ORF">KHX94_19635</name>
</gene>
<proteinExistence type="predicted"/>
<organism evidence="1 2">
    <name type="scientific">Shewanella dokdonensis</name>
    <dbReference type="NCBI Taxonomy" id="712036"/>
    <lineage>
        <taxon>Bacteria</taxon>
        <taxon>Pseudomonadati</taxon>
        <taxon>Pseudomonadota</taxon>
        <taxon>Gammaproteobacteria</taxon>
        <taxon>Alteromonadales</taxon>
        <taxon>Shewanellaceae</taxon>
        <taxon>Shewanella</taxon>
    </lineage>
</organism>
<evidence type="ECO:0000313" key="2">
    <source>
        <dbReference type="Proteomes" id="UP000676428"/>
    </source>
</evidence>